<dbReference type="Gene3D" id="3.90.550.10">
    <property type="entry name" value="Spore Coat Polysaccharide Biosynthesis Protein SpsA, Chain A"/>
    <property type="match status" value="1"/>
</dbReference>
<dbReference type="InterPro" id="IPR029044">
    <property type="entry name" value="Nucleotide-diphossugar_trans"/>
</dbReference>
<evidence type="ECO:0000313" key="3">
    <source>
        <dbReference type="Proteomes" id="UP000652763"/>
    </source>
</evidence>
<proteinExistence type="predicted"/>
<evidence type="ECO:0000259" key="1">
    <source>
        <dbReference type="Pfam" id="PF13524"/>
    </source>
</evidence>
<sequence>MSASIAELRRSLWHLRKTGWRGLQTKLRRDRAEQGIYLGSADGALAFRTDRRRHLSFNPMVVGAPEPRSEITAAVILDDFSLMAFGYEWNQTVLSRSGWAEQIDANRPDLLFVESAWSGNKGEWKHQLTGSNGPSADLRALVNACQQMGIPTVFWNKEDPPHYEDFLETARLFDHVFTSDSNRLASYQKDLGHDRVAVLQFAAQPVIHNPVRPRYGWHHRDVAFAGMFFAHKYPERREQMEILLGAAEDVSEKMPIGLEIFARHANTDPNYRFPAPFDARVVGSLTYDRMLTAYKAYKAFLNVNSVVDSPSMCARRIFEITAAGTTVVSTPSAALTELWNKDEQFVVRDRTEAAQTLMALTRNPELSARQLHVAQRRIWAEHTYAHRTETILRSAAPAKAPSAAALPSVSLLVSSNRPHQLEQVFRTAGKFVGPDVELVLLTHGFQASNAVIKNWQESYGVSNLVLLHQPAEVPLGECLNQCVAASSGDVLSKMDDDDFYGHHYLLDMVNALGYSRAEVVGKQAHYMYLAERNTTLLRFAEREHRFTNLVMGPTITARRDVFLGTPFQALQRGEDSRFLNDVTARGGSVYSTDKYNYFQFRGSVNHAWQVSDAELLTSGDIQFFGAPEEHVII</sequence>
<dbReference type="SUPFAM" id="SSF53448">
    <property type="entry name" value="Nucleotide-diphospho-sugar transferases"/>
    <property type="match status" value="1"/>
</dbReference>
<dbReference type="InterPro" id="IPR055259">
    <property type="entry name" value="YkvP/CgeB_Glyco_trans-like"/>
</dbReference>
<dbReference type="SUPFAM" id="SSF53756">
    <property type="entry name" value="UDP-Glycosyltransferase/glycogen phosphorylase"/>
    <property type="match status" value="1"/>
</dbReference>
<dbReference type="Pfam" id="PF13524">
    <property type="entry name" value="Glyco_trans_1_2"/>
    <property type="match status" value="1"/>
</dbReference>
<feature type="domain" description="Spore protein YkvP/CgeB glycosyl transferase-like" evidence="1">
    <location>
        <begin position="278"/>
        <end position="392"/>
    </location>
</feature>
<reference evidence="2 3" key="1">
    <citation type="submission" date="2020-08" db="EMBL/GenBank/DDBJ databases">
        <title>A Genomic Blueprint of the Chicken Gut Microbiome.</title>
        <authorList>
            <person name="Gilroy R."/>
            <person name="Ravi A."/>
            <person name="Getino M."/>
            <person name="Pursley I."/>
            <person name="Horton D.L."/>
            <person name="Alikhan N.-F."/>
            <person name="Baker D."/>
            <person name="Gharbi K."/>
            <person name="Hall N."/>
            <person name="Watson M."/>
            <person name="Adriaenssens E.M."/>
            <person name="Foster-Nyarko E."/>
            <person name="Jarju S."/>
            <person name="Secka A."/>
            <person name="Antonio M."/>
            <person name="Oren A."/>
            <person name="Chaudhuri R."/>
            <person name="La Ragione R.M."/>
            <person name="Hildebrand F."/>
            <person name="Pallen M.J."/>
        </authorList>
    </citation>
    <scope>NUCLEOTIDE SEQUENCE [LARGE SCALE GENOMIC DNA]</scope>
    <source>
        <strain evidence="2 3">Sa2BUA2</strain>
    </source>
</reference>
<dbReference type="EMBL" id="JACSQC010000011">
    <property type="protein sequence ID" value="MBD8045431.1"/>
    <property type="molecule type" value="Genomic_DNA"/>
</dbReference>
<gene>
    <name evidence="2" type="ORF">H9638_16620</name>
</gene>
<accession>A0ABR8YN00</accession>
<keyword evidence="3" id="KW-1185">Reference proteome</keyword>
<dbReference type="Proteomes" id="UP000652763">
    <property type="component" value="Unassembled WGS sequence"/>
</dbReference>
<comment type="caution">
    <text evidence="2">The sequence shown here is derived from an EMBL/GenBank/DDBJ whole genome shotgun (WGS) entry which is preliminary data.</text>
</comment>
<organism evidence="2 3">
    <name type="scientific">Arthrobacter pullicola</name>
    <dbReference type="NCBI Taxonomy" id="2762224"/>
    <lineage>
        <taxon>Bacteria</taxon>
        <taxon>Bacillati</taxon>
        <taxon>Actinomycetota</taxon>
        <taxon>Actinomycetes</taxon>
        <taxon>Micrococcales</taxon>
        <taxon>Micrococcaceae</taxon>
        <taxon>Arthrobacter</taxon>
    </lineage>
</organism>
<protein>
    <submittedName>
        <fullName evidence="2">Glycosyltransferase</fullName>
    </submittedName>
</protein>
<evidence type="ECO:0000313" key="2">
    <source>
        <dbReference type="EMBL" id="MBD8045431.1"/>
    </source>
</evidence>
<name>A0ABR8YN00_9MICC</name>